<feature type="compositionally biased region" description="Basic and acidic residues" evidence="1">
    <location>
        <begin position="1127"/>
        <end position="1149"/>
    </location>
</feature>
<dbReference type="EMBL" id="JARBJD010000005">
    <property type="protein sequence ID" value="KAK2963684.1"/>
    <property type="molecule type" value="Genomic_DNA"/>
</dbReference>
<dbReference type="SUPFAM" id="SSF56219">
    <property type="entry name" value="DNase I-like"/>
    <property type="match status" value="2"/>
</dbReference>
<dbReference type="InterPro" id="IPR036691">
    <property type="entry name" value="Endo/exonu/phosph_ase_sf"/>
</dbReference>
<dbReference type="Gene3D" id="3.60.10.10">
    <property type="entry name" value="Endonuclease/exonuclease/phosphatase"/>
    <property type="match status" value="2"/>
</dbReference>
<accession>A0ABQ9YIV4</accession>
<feature type="compositionally biased region" description="Low complexity" evidence="1">
    <location>
        <begin position="353"/>
        <end position="363"/>
    </location>
</feature>
<name>A0ABQ9YIV4_9EUKA</name>
<feature type="compositionally biased region" description="Basic and acidic residues" evidence="1">
    <location>
        <begin position="572"/>
        <end position="585"/>
    </location>
</feature>
<feature type="compositionally biased region" description="Pro residues" evidence="1">
    <location>
        <begin position="982"/>
        <end position="991"/>
    </location>
</feature>
<dbReference type="PANTHER" id="PTHR11200">
    <property type="entry name" value="INOSITOL 5-PHOSPHATASE"/>
    <property type="match status" value="1"/>
</dbReference>
<feature type="compositionally biased region" description="Basic and acidic residues" evidence="1">
    <location>
        <begin position="1196"/>
        <end position="1206"/>
    </location>
</feature>
<feature type="compositionally biased region" description="Basic and acidic residues" evidence="1">
    <location>
        <begin position="912"/>
        <end position="952"/>
    </location>
</feature>
<feature type="region of interest" description="Disordered" evidence="1">
    <location>
        <begin position="37"/>
        <end position="60"/>
    </location>
</feature>
<dbReference type="InterPro" id="IPR000300">
    <property type="entry name" value="IPPc"/>
</dbReference>
<evidence type="ECO:0000313" key="3">
    <source>
        <dbReference type="EMBL" id="KAK2963684.1"/>
    </source>
</evidence>
<feature type="region of interest" description="Disordered" evidence="1">
    <location>
        <begin position="661"/>
        <end position="692"/>
    </location>
</feature>
<feature type="region of interest" description="Disordered" evidence="1">
    <location>
        <begin position="353"/>
        <end position="454"/>
    </location>
</feature>
<dbReference type="Proteomes" id="UP001281761">
    <property type="component" value="Unassembled WGS sequence"/>
</dbReference>
<feature type="compositionally biased region" description="Pro residues" evidence="1">
    <location>
        <begin position="610"/>
        <end position="620"/>
    </location>
</feature>
<evidence type="ECO:0000313" key="4">
    <source>
        <dbReference type="Proteomes" id="UP001281761"/>
    </source>
</evidence>
<feature type="compositionally biased region" description="Polar residues" evidence="1">
    <location>
        <begin position="962"/>
        <end position="978"/>
    </location>
</feature>
<feature type="compositionally biased region" description="Basic and acidic residues" evidence="1">
    <location>
        <begin position="997"/>
        <end position="1033"/>
    </location>
</feature>
<comment type="caution">
    <text evidence="3">The sequence shown here is derived from an EMBL/GenBank/DDBJ whole genome shotgun (WGS) entry which is preliminary data.</text>
</comment>
<reference evidence="3 4" key="1">
    <citation type="journal article" date="2022" name="bioRxiv">
        <title>Genomics of Preaxostyla Flagellates Illuminates Evolutionary Transitions and the Path Towards Mitochondrial Loss.</title>
        <authorList>
            <person name="Novak L.V.F."/>
            <person name="Treitli S.C."/>
            <person name="Pyrih J."/>
            <person name="Halakuc P."/>
            <person name="Pipaliya S.V."/>
            <person name="Vacek V."/>
            <person name="Brzon O."/>
            <person name="Soukal P."/>
            <person name="Eme L."/>
            <person name="Dacks J.B."/>
            <person name="Karnkowska A."/>
            <person name="Elias M."/>
            <person name="Hampl V."/>
        </authorList>
    </citation>
    <scope>NUCLEOTIDE SEQUENCE [LARGE SCALE GENOMIC DNA]</scope>
    <source>
        <strain evidence="3">NAU3</strain>
        <tissue evidence="3">Gut</tissue>
    </source>
</reference>
<feature type="domain" description="Inositol polyphosphate-related phosphatase" evidence="2">
    <location>
        <begin position="831"/>
        <end position="893"/>
    </location>
</feature>
<feature type="compositionally biased region" description="Polar residues" evidence="1">
    <location>
        <begin position="45"/>
        <end position="54"/>
    </location>
</feature>
<keyword evidence="4" id="KW-1185">Reference proteome</keyword>
<dbReference type="Pfam" id="PF22669">
    <property type="entry name" value="Exo_endo_phos2"/>
    <property type="match status" value="2"/>
</dbReference>
<feature type="compositionally biased region" description="Polar residues" evidence="1">
    <location>
        <begin position="370"/>
        <end position="399"/>
    </location>
</feature>
<organism evidence="3 4">
    <name type="scientific">Blattamonas nauphoetae</name>
    <dbReference type="NCBI Taxonomy" id="2049346"/>
    <lineage>
        <taxon>Eukaryota</taxon>
        <taxon>Metamonada</taxon>
        <taxon>Preaxostyla</taxon>
        <taxon>Oxymonadida</taxon>
        <taxon>Blattamonas</taxon>
    </lineage>
</organism>
<feature type="compositionally biased region" description="Low complexity" evidence="1">
    <location>
        <begin position="470"/>
        <end position="496"/>
    </location>
</feature>
<evidence type="ECO:0000256" key="1">
    <source>
        <dbReference type="SAM" id="MobiDB-lite"/>
    </source>
</evidence>
<feature type="region of interest" description="Disordered" evidence="1">
    <location>
        <begin position="171"/>
        <end position="194"/>
    </location>
</feature>
<feature type="compositionally biased region" description="Acidic residues" evidence="1">
    <location>
        <begin position="1150"/>
        <end position="1160"/>
    </location>
</feature>
<feature type="region of interest" description="Disordered" evidence="1">
    <location>
        <begin position="704"/>
        <end position="744"/>
    </location>
</feature>
<proteinExistence type="predicted"/>
<evidence type="ECO:0000259" key="2">
    <source>
        <dbReference type="Pfam" id="PF22669"/>
    </source>
</evidence>
<feature type="domain" description="Inositol polyphosphate-related phosphatase" evidence="2">
    <location>
        <begin position="82"/>
        <end position="162"/>
    </location>
</feature>
<feature type="compositionally biased region" description="Pro residues" evidence="1">
    <location>
        <begin position="712"/>
        <end position="721"/>
    </location>
</feature>
<gene>
    <name evidence="3" type="ORF">BLNAU_1249</name>
</gene>
<dbReference type="InterPro" id="IPR046985">
    <property type="entry name" value="IP5"/>
</dbReference>
<feature type="region of interest" description="Disordered" evidence="1">
    <location>
        <begin position="908"/>
        <end position="1034"/>
    </location>
</feature>
<sequence length="1206" mass="136990">MINLYFNSRAYRGRLESRIRKKQEALDQWKLQTIQELKSDRSSHGGPSQQSDHPSQIPEDPTLEFTAADVQQSIWDLEAFHRDYSIQQKPAFLCLQYKQYVGIASILFLRRELVPFLSQISTEIVGTGFMKTMGNKGGIGLSLNMGWRRIPLNNVHFPKLSNKTFIAHLPPTPKQASKNPASPDVSDDPSSKPSSIAKTMDDFYSVSLCFVVSHLAAGSKFFKRRLEDYSQIMTGLSFPPERKFLLTDGSRVSVTSKIWAEPYVPPKGKETGSNLTPGVSPFKAITKTKDSNVMLFSQRSNTMTVVDRYIPSIQRQMEHESQTLSQLLKSATSDDAQDYLSIKAPLMSKSVPIPTNITKPTTPKADDNFETPSSTQVVKRQSGTGYFSRFTSQGNSRPPTLSLGPDLPSPKHLPHPRPIAVYTPPNLIPPVMSPTHNKSKSSSRPLPPQPLLDTENSDSIEQVLKNPLISPSSQSLSSQPSFTHSPSTHSLHPPSTKTMSMRTPETGEKMKVQDHDIIFFSGDLNFRIQEQIDYVHGAIQAYHRQVKEKRARALENERMSKRQSKMLKITDSTKNEIHNPLKPVDESLPPPDLPPPPPDTDFEFEIDPTLPDPSTLPPPPEFDDHFDATTLSLQEFHSSLNVTGEELDEFIKVLALEEKNVEGEAKGGEEREEEGSSSESESGTEHEEGEGEVNDEHVFFTPHTHSEFSLPQLPPLEPSPPTLDFTPRDEIVPVSSPPLPPPSQPDVVIDAPIDPTHSDPPQLEVETENEANIPTEELIARKRLDVQKLKNGEKNVVRSLYSQQQTSMTQRPRHLEHPLAFLIENDELSGELKRKRRITKTGDIIGGFQGFHEGTITFLPTYKLNKGTAKYYRNPEKPRVPSYTDRILWANGEELRKVLGQDVEDVEVDVEEEKKRRKEEEKKKEGEAKAEMKRKEEEEKRMRKEEDSLRKVELKKRRHTAFDNTSSTSSLPPFTRITQPSHPQPPHPLPPLQTENNKTDDLPKLDASDHNETRKEEDPQRSTQKVEAKHEEDTFLSPPRVELLFYHSFEFSFISDHFPVFGIFSLTLDPQFVIAERRGLRRRREREERGEVNEEEVKELEAVCEANRIEKEIETARLADKEKRLKEELEKKTAHVHEERTEKDEREGEQWTELDCDEPQLPEHSHPNSESLSEEWEEVARKEDSTIQVETEEIDGSERGECGEEG</sequence>
<feature type="region of interest" description="Disordered" evidence="1">
    <location>
        <begin position="470"/>
        <end position="502"/>
    </location>
</feature>
<protein>
    <recommendedName>
        <fullName evidence="2">Inositol polyphosphate-related phosphatase domain-containing protein</fullName>
    </recommendedName>
</protein>
<feature type="region of interest" description="Disordered" evidence="1">
    <location>
        <begin position="572"/>
        <end position="626"/>
    </location>
</feature>
<feature type="compositionally biased region" description="Pro residues" evidence="1">
    <location>
        <begin position="588"/>
        <end position="599"/>
    </location>
</feature>
<feature type="compositionally biased region" description="Pro residues" evidence="1">
    <location>
        <begin position="735"/>
        <end position="744"/>
    </location>
</feature>
<feature type="region of interest" description="Disordered" evidence="1">
    <location>
        <begin position="1127"/>
        <end position="1206"/>
    </location>
</feature>